<dbReference type="InterPro" id="IPR016024">
    <property type="entry name" value="ARM-type_fold"/>
</dbReference>
<dbReference type="InterPro" id="IPR046523">
    <property type="entry name" value="UTP20_dom"/>
</dbReference>
<dbReference type="GO" id="GO:0030686">
    <property type="term" value="C:90S preribosome"/>
    <property type="evidence" value="ECO:0007669"/>
    <property type="project" value="TreeGrafter"/>
</dbReference>
<gene>
    <name evidence="7" type="ORF">N7463_007598</name>
</gene>
<keyword evidence="1" id="KW-0539">Nucleus</keyword>
<dbReference type="Gene3D" id="1.25.10.10">
    <property type="entry name" value="Leucine-rich Repeat Variant"/>
    <property type="match status" value="2"/>
</dbReference>
<dbReference type="InterPro" id="IPR021133">
    <property type="entry name" value="HEAT_type_2"/>
</dbReference>
<dbReference type="Pfam" id="PF23099">
    <property type="entry name" value="UTP20_C"/>
    <property type="match status" value="1"/>
</dbReference>
<dbReference type="InterPro" id="IPR057525">
    <property type="entry name" value="UTP20_C"/>
</dbReference>
<feature type="repeat" description="HEAT" evidence="2">
    <location>
        <begin position="2202"/>
        <end position="2239"/>
    </location>
</feature>
<dbReference type="SUPFAM" id="SSF48371">
    <property type="entry name" value="ARM repeat"/>
    <property type="match status" value="3"/>
</dbReference>
<reference evidence="7" key="1">
    <citation type="submission" date="2022-12" db="EMBL/GenBank/DDBJ databases">
        <authorList>
            <person name="Petersen C."/>
        </authorList>
    </citation>
    <scope>NUCLEOTIDE SEQUENCE</scope>
    <source>
        <strain evidence="7">IBT 29495</strain>
    </source>
</reference>
<feature type="domain" description="U3 small nucleolar RNA-associated protein 20 C-terminal" evidence="6">
    <location>
        <begin position="2379"/>
        <end position="2624"/>
    </location>
</feature>
<evidence type="ECO:0000256" key="2">
    <source>
        <dbReference type="PROSITE-ProRule" id="PRU00103"/>
    </source>
</evidence>
<feature type="region of interest" description="Disordered" evidence="3">
    <location>
        <begin position="2433"/>
        <end position="2462"/>
    </location>
</feature>
<feature type="domain" description="U3 small nucleolar RNA-associated protein 20" evidence="5">
    <location>
        <begin position="1702"/>
        <end position="1920"/>
    </location>
</feature>
<organism evidence="7 8">
    <name type="scientific">Penicillium fimorum</name>
    <dbReference type="NCBI Taxonomy" id="1882269"/>
    <lineage>
        <taxon>Eukaryota</taxon>
        <taxon>Fungi</taxon>
        <taxon>Dikarya</taxon>
        <taxon>Ascomycota</taxon>
        <taxon>Pezizomycotina</taxon>
        <taxon>Eurotiomycetes</taxon>
        <taxon>Eurotiomycetidae</taxon>
        <taxon>Eurotiales</taxon>
        <taxon>Aspergillaceae</taxon>
        <taxon>Penicillium</taxon>
    </lineage>
</organism>
<dbReference type="OrthoDB" id="360653at2759"/>
<dbReference type="PROSITE" id="PS50077">
    <property type="entry name" value="HEAT_REPEAT"/>
    <property type="match status" value="1"/>
</dbReference>
<dbReference type="Pfam" id="PF20416">
    <property type="entry name" value="UTP20"/>
    <property type="match status" value="1"/>
</dbReference>
<dbReference type="InterPro" id="IPR052575">
    <property type="entry name" value="SSU_processome_comp_20"/>
</dbReference>
<protein>
    <submittedName>
        <fullName evidence="7">Down-regulated-in-metastasis protein</fullName>
    </submittedName>
</protein>
<accession>A0A9X0C754</accession>
<dbReference type="EMBL" id="JAPWDS010000003">
    <property type="protein sequence ID" value="KAJ5504724.1"/>
    <property type="molecule type" value="Genomic_DNA"/>
</dbReference>
<evidence type="ECO:0000259" key="6">
    <source>
        <dbReference type="Pfam" id="PF23099"/>
    </source>
</evidence>
<dbReference type="InterPro" id="IPR011989">
    <property type="entry name" value="ARM-like"/>
</dbReference>
<feature type="region of interest" description="Disordered" evidence="3">
    <location>
        <begin position="2591"/>
        <end position="2635"/>
    </location>
</feature>
<comment type="caution">
    <text evidence="7">The sequence shown here is derived from an EMBL/GenBank/DDBJ whole genome shotgun (WGS) entry which is preliminary data.</text>
</comment>
<evidence type="ECO:0000313" key="8">
    <source>
        <dbReference type="Proteomes" id="UP001149954"/>
    </source>
</evidence>
<dbReference type="PANTHER" id="PTHR17695:SF11">
    <property type="entry name" value="SMALL SUBUNIT PROCESSOME COMPONENT 20 HOMOLOG"/>
    <property type="match status" value="1"/>
</dbReference>
<feature type="domain" description="U3 small nucleolar RNA-associated protein 20 N-terminal" evidence="4">
    <location>
        <begin position="877"/>
        <end position="1481"/>
    </location>
</feature>
<evidence type="ECO:0000259" key="5">
    <source>
        <dbReference type="Pfam" id="PF20416"/>
    </source>
</evidence>
<feature type="compositionally biased region" description="Basic and acidic residues" evidence="3">
    <location>
        <begin position="2596"/>
        <end position="2609"/>
    </location>
</feature>
<evidence type="ECO:0000313" key="7">
    <source>
        <dbReference type="EMBL" id="KAJ5504724.1"/>
    </source>
</evidence>
<dbReference type="GO" id="GO:0032040">
    <property type="term" value="C:small-subunit processome"/>
    <property type="evidence" value="ECO:0007669"/>
    <property type="project" value="TreeGrafter"/>
</dbReference>
<sequence length="2635" mass="297362">MVGTGLKAKPVRRLKTGTETTKNHRFEGFSSRITKLKIDPIHRVRRASFGEDEDETSSYFRAALDHWFEMNLSDNFTQFVRRVNPLSESFAQVLYHEEKIMAILVEFIEKRDQLSMEPLLSLLAQFARDLGVKFEKHFATAVTLVSSVAATHPDIEVVEWSFTCLAWIFKFLSRLLVPDLRQLLSIMTPYLGKERQKPFVARFAAESMSFLIRKAGLVYYKNKAPLETAVSFLFDDISKAADDNKDTENYREGLMTMFSDAIRGVNNGLHSNGMDILHCVLNQMPPTSDNHNDPAEVIFGLIVSLVHATTPDTFGPILDTVKVYIEDRSKSTPNPNLSECCHIMFLLVTTRKGVRIQNWKVVHQIQVSLLQQVSASDVSSATISQLLTSVAYALQMSPMDELLPFLRPIMDLVSTDPLSKYFLFFCATFSEWGSERFQSLLLSPFQKFINSSWQKSEWETCFTLLRLHEAGCITPETSQPGYISCPDAFKSRITDSLEYPTKDEAFLNALVKLPAALSLFADSTTLSKMVSKLHSNLLSAFQDGAAEGSDVQTKGLVFFLGQGFKTYVELANKVGELDSSLLKPIIATATKFSRLPVFLEGALAFISSLPDSADLEHPTLEDFAQDLIVNLASPSHRLRLVSLQILRELIVRIAKDDPSPVKLAIEVEESPLTMDAVRTISMHIRKLAILYPQIAHRRWMATLIPYFCFGLFSKKLAPLWDDSAAALKTISENPQGEKIVSDLSIQWLSERDSEAPSDVSTEDDESSFVKSHFKCYNVAKVEKVLAANTKSTEDPYHVLSQQFKQDHTVADILPACPRTHALRVLNAAPGVAEKRSRQIVPLFLSWALREDQDDAPPTGEAKVEDAETGESADAQVRWGFRDRLSMLALFAQFLNPIVLYKAPEVHAAVLGLLCHGNSDLQKHALKVLFTWKDPNIRPYQENLLNLLDEARFKDELAVFVHVGDEESLIKQEHRAVLLPVVLRLLYGRMISKAGSAAAGQAGRRKTILRTISHLSDHDFRLFMQLSFGPLANVHVVKDNNECDLTAFQEELTTPRRQLGLLKLIDTVFETLQTRMTEFASQTMDVVVYCLVRACRGIYNEGSDRPDERLLPVLQNIRSACIRCLNLVFSIVPNHDWTPYVRIIFKEVIDSRLDQFPIETAQGVSGLLRLFHTWASSPRSTFYLVQHNDKVLTKVIDCLAVESARDEVKNFVLDEIIIPLVELSTGKKLQETEEMPDFPAEQIKSEVLSPYLEHALFHLSRLLKRGPSKPVLYSGVNALSLIAPCVESSKETASLVGITTYMLRQPADRVSPRTKSGLLKILEHFLPLWDPKEDAELAQQVFDAVCSMFDYFKDDTNRETLSRVFSALATHDENLKVVADLCADLNSRSAKRLEPDYARRLQAFRIVSDELSQTLSAKQWRPLLYNMLFHLRDEDELAIRSSASFGLRRFIDRASTEPDEEFETLINDVLFPSLQYGIRQKSELIRSEVVAVIGYFVKLNPTRPSVQDMHVLLVGDDEEASFFTNILHIQQHRRQRALRRLAGDAAQGCIQAKNLGTIFIPLIEHFVFEDAADENAHNLIAEGVATLGALSEWLEWGQFRANFRRYRSYMTSKPEKEKNILRLLGRMSDALSSAMNRKKGKENKADGEADKTDVVETDGEVDKMDVVEQPMCMLAKTVPSLAKVSTELTTNFIPFLTKYIHHKQEKEMSMRLPASITTVKLLKILPEEDLAIRLPPVLLDVCTTLKSKAQDSRDTARKTLNEIALLLGPVYFGYILKELRNVLARGYQLHVLSFTVHSMLVTTTDHFKQGDLDYCLKELVAVVMDDTFGTVGQEKDAEGYTSKMQEVKSSKSYDSMELLAKISTISQLSNLVRPLQALLREKLNTTLVNKLDELMRRISIGLLRNPDAESREMLVFCYEVIKEAYRDNAPDAGPAAPKTRYEERFLIRLQGAKRGEHRGTTSSHVYKLTRFSMDVLRAILNKFNSLLTASNMSGFIPIIGDALVQSQEEVKVSALRLLSTIIKLPLPEIDENSHVYFTEAVKLVKESPSTNSEAAQASLKLISSMLRERKDTKLRDGHLAYLLKRLASDIEEPDRQGVTFNFIRAVMSRKLVVPEMYELMDNIATMMVTNQTRSARDLARGTYVHFLIEYPQAKSRWTKQLAFFAKNLDYKHQSGRQSVMEAMHALLSKTGPELAQDIISTFFLPIVLAMANDESPECRELAGTLLGEFFNRADREQMKTILTPIRSWLEQTNNMALCSIGLQAMRIYFEAEQTEKDKQARFVIDILPGLMKPVLDDHENGNWEALYYALQLFTKLCKTVPTLALSPECASIWTSVQECLFFPHTWVKTCAANLVGLWMADLAKTNAATGYASLPLTGSSGLAIDKPAMLQLLRASLRSLRTPGIAEELAMQSVRNTVFLGRCCSQNGLELPKLAGEDVESEDEDEDEDEDAGSGAEGETKEGAKVAYNRSAIHYIFKQVSSLLRRETISGRAEALIPKTASITLLAALIRHVEVDQIRPSLRVILIPLQHLTDPSIPAPRSSDETFQNTYKSLVSNCHEVLDLLQKKLGTTEYVEQISRVQAAIKERREGRRAKRRIEAVSDPEKYGRDKMKKNERKRDKRREKGLEHRGKRRGW</sequence>
<evidence type="ECO:0000256" key="1">
    <source>
        <dbReference type="ARBA" id="ARBA00023242"/>
    </source>
</evidence>
<dbReference type="Proteomes" id="UP001149954">
    <property type="component" value="Unassembled WGS sequence"/>
</dbReference>
<dbReference type="PANTHER" id="PTHR17695">
    <property type="entry name" value="SMALL SUBUNIT PROCESSOME COMPONENT 20 HOMOLOG"/>
    <property type="match status" value="1"/>
</dbReference>
<feature type="compositionally biased region" description="Acidic residues" evidence="3">
    <location>
        <begin position="2436"/>
        <end position="2451"/>
    </location>
</feature>
<name>A0A9X0C754_9EURO</name>
<evidence type="ECO:0000256" key="3">
    <source>
        <dbReference type="SAM" id="MobiDB-lite"/>
    </source>
</evidence>
<reference evidence="7" key="2">
    <citation type="journal article" date="2023" name="IMA Fungus">
        <title>Comparative genomic study of the Penicillium genus elucidates a diverse pangenome and 15 lateral gene transfer events.</title>
        <authorList>
            <person name="Petersen C."/>
            <person name="Sorensen T."/>
            <person name="Nielsen M.R."/>
            <person name="Sondergaard T.E."/>
            <person name="Sorensen J.L."/>
            <person name="Fitzpatrick D.A."/>
            <person name="Frisvad J.C."/>
            <person name="Nielsen K.L."/>
        </authorList>
    </citation>
    <scope>NUCLEOTIDE SEQUENCE</scope>
    <source>
        <strain evidence="7">IBT 29495</strain>
    </source>
</reference>
<dbReference type="Pfam" id="PF07539">
    <property type="entry name" value="UTP20_N"/>
    <property type="match status" value="1"/>
</dbReference>
<proteinExistence type="predicted"/>
<dbReference type="InterPro" id="IPR011430">
    <property type="entry name" value="UTP20_N"/>
</dbReference>
<feature type="compositionally biased region" description="Basic residues" evidence="3">
    <location>
        <begin position="2610"/>
        <end position="2621"/>
    </location>
</feature>
<keyword evidence="8" id="KW-1185">Reference proteome</keyword>
<evidence type="ECO:0000259" key="4">
    <source>
        <dbReference type="Pfam" id="PF07539"/>
    </source>
</evidence>